<proteinExistence type="predicted"/>
<accession>A0ABS8CX34</accession>
<evidence type="ECO:0000313" key="2">
    <source>
        <dbReference type="Proteomes" id="UP001299409"/>
    </source>
</evidence>
<evidence type="ECO:0000313" key="1">
    <source>
        <dbReference type="EMBL" id="MCB5446034.1"/>
    </source>
</evidence>
<comment type="caution">
    <text evidence="1">The sequence shown here is derived from an EMBL/GenBank/DDBJ whole genome shotgun (WGS) entry which is preliminary data.</text>
</comment>
<evidence type="ECO:0008006" key="3">
    <source>
        <dbReference type="Google" id="ProtNLM"/>
    </source>
</evidence>
<keyword evidence="2" id="KW-1185">Reference proteome</keyword>
<dbReference type="InterPro" id="IPR027417">
    <property type="entry name" value="P-loop_NTPase"/>
</dbReference>
<dbReference type="Proteomes" id="UP001299409">
    <property type="component" value="Unassembled WGS sequence"/>
</dbReference>
<name>A0ABS8CX34_9FIRM</name>
<dbReference type="SUPFAM" id="SSF53795">
    <property type="entry name" value="PEP carboxykinase-like"/>
    <property type="match status" value="1"/>
</dbReference>
<organism evidence="1 2">
    <name type="scientific">Intestinibacter bartlettii</name>
    <dbReference type="NCBI Taxonomy" id="261299"/>
    <lineage>
        <taxon>Bacteria</taxon>
        <taxon>Bacillati</taxon>
        <taxon>Bacillota</taxon>
        <taxon>Clostridia</taxon>
        <taxon>Peptostreptococcales</taxon>
        <taxon>Peptostreptococcaceae</taxon>
        <taxon>Intestinibacter</taxon>
    </lineage>
</organism>
<dbReference type="Gene3D" id="3.40.50.300">
    <property type="entry name" value="P-loop containing nucleotide triphosphate hydrolases"/>
    <property type="match status" value="1"/>
</dbReference>
<gene>
    <name evidence="1" type="ORF">LIP50_07470</name>
</gene>
<reference evidence="1 2" key="1">
    <citation type="submission" date="2021-10" db="EMBL/GenBank/DDBJ databases">
        <title>Collection of gut derived symbiotic bacterial strains cultured from healthy donors.</title>
        <authorList>
            <person name="Lin H."/>
            <person name="Littmann E."/>
            <person name="Claire K."/>
            <person name="Pamer E."/>
        </authorList>
    </citation>
    <scope>NUCLEOTIDE SEQUENCE [LARGE SCALE GENOMIC DNA]</scope>
    <source>
        <strain evidence="1 2">MSK.17.68</strain>
    </source>
</reference>
<sequence>MKRIYNIADINFCIETPFTYKENDCFDGYKGKLNIIKNINIKLLKQDEPYRFNYPVLYDKNYIRIYKGENGFIREYTGLSRYKSHGCLFEFNDNEKYYEYHYYTNPYETLKTTFDIFDKIAFEYILYKENTFILHSSYIKYKNKAILFSAPSGTGKSTQADLWEKYMGAEIINGDRVAINKNNGKWCAYGLPFAGSSRIYKNVTTPIGTIVILRQSEENSIKRLNKLEAFRYIYSETTINSWHKGFINTIINLILDMLDNVDVYMLSCRPDEDAVNLLKREIEGEIDV</sequence>
<protein>
    <recommendedName>
        <fullName evidence="3">SynChlorMet cassette protein ScmC</fullName>
    </recommendedName>
</protein>
<dbReference type="EMBL" id="JAJBMB010000006">
    <property type="protein sequence ID" value="MCB5446034.1"/>
    <property type="molecule type" value="Genomic_DNA"/>
</dbReference>
<dbReference type="RefSeq" id="WP_226924174.1">
    <property type="nucleotide sequence ID" value="NZ_BAABXU010000001.1"/>
</dbReference>